<proteinExistence type="predicted"/>
<protein>
    <submittedName>
        <fullName evidence="2">Uncharacterized protein</fullName>
    </submittedName>
</protein>
<dbReference type="OrthoDB" id="1821530at2"/>
<evidence type="ECO:0000313" key="2">
    <source>
        <dbReference type="EMBL" id="SHM67241.1"/>
    </source>
</evidence>
<evidence type="ECO:0000313" key="3">
    <source>
        <dbReference type="Proteomes" id="UP000184394"/>
    </source>
</evidence>
<keyword evidence="1" id="KW-1133">Transmembrane helix</keyword>
<feature type="transmembrane region" description="Helical" evidence="1">
    <location>
        <begin position="83"/>
        <end position="112"/>
    </location>
</feature>
<keyword evidence="1" id="KW-0812">Transmembrane</keyword>
<keyword evidence="1" id="KW-0472">Membrane</keyword>
<reference evidence="2 3" key="1">
    <citation type="submission" date="2016-11" db="EMBL/GenBank/DDBJ databases">
        <authorList>
            <person name="Jaros S."/>
            <person name="Januszkiewicz K."/>
            <person name="Wedrychowicz H."/>
        </authorList>
    </citation>
    <scope>NUCLEOTIDE SEQUENCE [LARGE SCALE GENOMIC DNA]</scope>
    <source>
        <strain evidence="2 3">Y1</strain>
    </source>
</reference>
<dbReference type="RefSeq" id="WP_072951373.1">
    <property type="nucleotide sequence ID" value="NZ_FRCT01000009.1"/>
</dbReference>
<dbReference type="AlphaFoldDB" id="A0A1M7KQF5"/>
<feature type="transmembrane region" description="Helical" evidence="1">
    <location>
        <begin position="20"/>
        <end position="44"/>
    </location>
</feature>
<evidence type="ECO:0000256" key="1">
    <source>
        <dbReference type="SAM" id="Phobius"/>
    </source>
</evidence>
<name>A0A1M7KQF5_RUMFL</name>
<dbReference type="EMBL" id="FRCT01000009">
    <property type="protein sequence ID" value="SHM67241.1"/>
    <property type="molecule type" value="Genomic_DNA"/>
</dbReference>
<dbReference type="Proteomes" id="UP000184394">
    <property type="component" value="Unassembled WGS sequence"/>
</dbReference>
<gene>
    <name evidence="2" type="ORF">SAMN04487860_109135</name>
</gene>
<sequence length="168" mass="19747">MNYEQECSHNRMMLKRCKRFYNIASVFYILVYGLSIFTSAYFMILAMFDLVYVKLIFLNAGILATGFIGVYQKKDIFSIAASALAIIDLFCSRFAALFTPIVIILSVLSIIVNRKYNWLTQQDGFPYFNTRFRDQELDRVQWNIKDPYQQNYEEIKKRSNNSGNMDEL</sequence>
<accession>A0A1M7KQF5</accession>
<organism evidence="2 3">
    <name type="scientific">Ruminococcus flavefaciens</name>
    <dbReference type="NCBI Taxonomy" id="1265"/>
    <lineage>
        <taxon>Bacteria</taxon>
        <taxon>Bacillati</taxon>
        <taxon>Bacillota</taxon>
        <taxon>Clostridia</taxon>
        <taxon>Eubacteriales</taxon>
        <taxon>Oscillospiraceae</taxon>
        <taxon>Ruminococcus</taxon>
    </lineage>
</organism>
<feature type="transmembrane region" description="Helical" evidence="1">
    <location>
        <begin position="50"/>
        <end position="71"/>
    </location>
</feature>